<dbReference type="EMBL" id="CAXAQS010000621">
    <property type="protein sequence ID" value="CAK9252420.1"/>
    <property type="molecule type" value="Genomic_DNA"/>
</dbReference>
<dbReference type="InterPro" id="IPR051208">
    <property type="entry name" value="Class-I_Fumarase/Tartrate_DH"/>
</dbReference>
<organism evidence="9 10">
    <name type="scientific">Sphagnum jensenii</name>
    <dbReference type="NCBI Taxonomy" id="128206"/>
    <lineage>
        <taxon>Eukaryota</taxon>
        <taxon>Viridiplantae</taxon>
        <taxon>Streptophyta</taxon>
        <taxon>Embryophyta</taxon>
        <taxon>Bryophyta</taxon>
        <taxon>Sphagnophytina</taxon>
        <taxon>Sphagnopsida</taxon>
        <taxon>Sphagnales</taxon>
        <taxon>Sphagnaceae</taxon>
        <taxon>Sphagnum</taxon>
    </lineage>
</organism>
<dbReference type="PANTHER" id="PTHR30389:SF0">
    <property type="entry name" value="FUMARATE HYDRATASE CLASS I, AEROBIC"/>
    <property type="match status" value="1"/>
</dbReference>
<evidence type="ECO:0000259" key="8">
    <source>
        <dbReference type="Pfam" id="PF05681"/>
    </source>
</evidence>
<evidence type="ECO:0000256" key="2">
    <source>
        <dbReference type="ARBA" id="ARBA00022485"/>
    </source>
</evidence>
<feature type="transmembrane region" description="Helical" evidence="7">
    <location>
        <begin position="166"/>
        <end position="191"/>
    </location>
</feature>
<keyword evidence="5" id="KW-0411">Iron-sulfur</keyword>
<evidence type="ECO:0000256" key="4">
    <source>
        <dbReference type="ARBA" id="ARBA00023004"/>
    </source>
</evidence>
<dbReference type="InterPro" id="IPR004646">
    <property type="entry name" value="Fe-S_hydro-lyase_TtdA-typ_cat"/>
</dbReference>
<sequence>MPVSDSVAGYALLTVAGIWYTVGSYIFINCFRNDYAEQKAKSVNILHSSSIFCRNDELIGIWCFLIGSLPFIPLMVIYVYYNPTSSSFQLALALVVFGIVGLFVYILAVAPEREDTCLVRLLKVLDPCLQIIRKKHSEDVEIRILTPCVEPLFCCFKRHVCTDWLIGSWIITIGCFLGVVGAICVMIYYIVHFDPRSVYDYATGAFDYYSFSLGVCTSPQLSNILKDPEATENDKFVALELLKNANIASHFILPGCQDTGTAIVIGKRGQYVLTDGDDEKHISHGVYDTYTQTSLRYSQVAPLDMYAEANTNTNLPAQIDLFATKGSEYEFLFIGDTNTILTQR</sequence>
<feature type="domain" description="Fe-S hydro-lyase tartrate dehydratase alpha-type catalytic" evidence="8">
    <location>
        <begin position="205"/>
        <end position="334"/>
    </location>
</feature>
<keyword evidence="7" id="KW-0812">Transmembrane</keyword>
<dbReference type="Proteomes" id="UP001497444">
    <property type="component" value="Unassembled WGS sequence"/>
</dbReference>
<keyword evidence="2" id="KW-0004">4Fe-4S</keyword>
<evidence type="ECO:0000256" key="1">
    <source>
        <dbReference type="ARBA" id="ARBA00008876"/>
    </source>
</evidence>
<dbReference type="PANTHER" id="PTHR30389">
    <property type="entry name" value="FUMARATE HYDRATASE-RELATED"/>
    <property type="match status" value="1"/>
</dbReference>
<feature type="transmembrane region" description="Helical" evidence="7">
    <location>
        <begin position="58"/>
        <end position="81"/>
    </location>
</feature>
<feature type="transmembrane region" description="Helical" evidence="7">
    <location>
        <begin position="6"/>
        <end position="28"/>
    </location>
</feature>
<evidence type="ECO:0000256" key="3">
    <source>
        <dbReference type="ARBA" id="ARBA00022723"/>
    </source>
</evidence>
<evidence type="ECO:0000256" key="6">
    <source>
        <dbReference type="ARBA" id="ARBA00023239"/>
    </source>
</evidence>
<keyword evidence="3" id="KW-0479">Metal-binding</keyword>
<protein>
    <recommendedName>
        <fullName evidence="8">Fe-S hydro-lyase tartrate dehydratase alpha-type catalytic domain-containing protein</fullName>
    </recommendedName>
</protein>
<keyword evidence="6" id="KW-0456">Lyase</keyword>
<evidence type="ECO:0000256" key="7">
    <source>
        <dbReference type="SAM" id="Phobius"/>
    </source>
</evidence>
<dbReference type="Pfam" id="PF05681">
    <property type="entry name" value="Fumerase"/>
    <property type="match status" value="1"/>
</dbReference>
<evidence type="ECO:0000256" key="5">
    <source>
        <dbReference type="ARBA" id="ARBA00023014"/>
    </source>
</evidence>
<gene>
    <name evidence="9" type="ORF">CSSPJE1EN1_LOCUS27798</name>
</gene>
<comment type="similarity">
    <text evidence="1">Belongs to the class-I fumarase family.</text>
</comment>
<name>A0ABP0VHD8_9BRYO</name>
<feature type="transmembrane region" description="Helical" evidence="7">
    <location>
        <begin position="87"/>
        <end position="110"/>
    </location>
</feature>
<keyword evidence="4" id="KW-0408">Iron</keyword>
<reference evidence="9" key="1">
    <citation type="submission" date="2024-02" db="EMBL/GenBank/DDBJ databases">
        <authorList>
            <consortium name="ELIXIR-Norway"/>
            <consortium name="Elixir Norway"/>
        </authorList>
    </citation>
    <scope>NUCLEOTIDE SEQUENCE</scope>
</reference>
<keyword evidence="7" id="KW-1133">Transmembrane helix</keyword>
<accession>A0ABP0VHD8</accession>
<keyword evidence="7" id="KW-0472">Membrane</keyword>
<proteinExistence type="inferred from homology"/>
<evidence type="ECO:0000313" key="10">
    <source>
        <dbReference type="Proteomes" id="UP001497444"/>
    </source>
</evidence>
<keyword evidence="10" id="KW-1185">Reference proteome</keyword>
<comment type="caution">
    <text evidence="9">The sequence shown here is derived from an EMBL/GenBank/DDBJ whole genome shotgun (WGS) entry which is preliminary data.</text>
</comment>
<evidence type="ECO:0000313" key="9">
    <source>
        <dbReference type="EMBL" id="CAK9252420.1"/>
    </source>
</evidence>